<evidence type="ECO:0000313" key="2">
    <source>
        <dbReference type="Proteomes" id="UP000308600"/>
    </source>
</evidence>
<name>A0ACD3ADV7_9AGAR</name>
<gene>
    <name evidence="1" type="ORF">BDN72DRAFT_286329</name>
</gene>
<protein>
    <submittedName>
        <fullName evidence="1">Uncharacterized protein</fullName>
    </submittedName>
</protein>
<organism evidence="1 2">
    <name type="scientific">Pluteus cervinus</name>
    <dbReference type="NCBI Taxonomy" id="181527"/>
    <lineage>
        <taxon>Eukaryota</taxon>
        <taxon>Fungi</taxon>
        <taxon>Dikarya</taxon>
        <taxon>Basidiomycota</taxon>
        <taxon>Agaricomycotina</taxon>
        <taxon>Agaricomycetes</taxon>
        <taxon>Agaricomycetidae</taxon>
        <taxon>Agaricales</taxon>
        <taxon>Pluteineae</taxon>
        <taxon>Pluteaceae</taxon>
        <taxon>Pluteus</taxon>
    </lineage>
</organism>
<dbReference type="EMBL" id="ML208490">
    <property type="protein sequence ID" value="TFK64073.1"/>
    <property type="molecule type" value="Genomic_DNA"/>
</dbReference>
<reference evidence="1 2" key="1">
    <citation type="journal article" date="2019" name="Nat. Ecol. Evol.">
        <title>Megaphylogeny resolves global patterns of mushroom evolution.</title>
        <authorList>
            <person name="Varga T."/>
            <person name="Krizsan K."/>
            <person name="Foldi C."/>
            <person name="Dima B."/>
            <person name="Sanchez-Garcia M."/>
            <person name="Sanchez-Ramirez S."/>
            <person name="Szollosi G.J."/>
            <person name="Szarkandi J.G."/>
            <person name="Papp V."/>
            <person name="Albert L."/>
            <person name="Andreopoulos W."/>
            <person name="Angelini C."/>
            <person name="Antonin V."/>
            <person name="Barry K.W."/>
            <person name="Bougher N.L."/>
            <person name="Buchanan P."/>
            <person name="Buyck B."/>
            <person name="Bense V."/>
            <person name="Catcheside P."/>
            <person name="Chovatia M."/>
            <person name="Cooper J."/>
            <person name="Damon W."/>
            <person name="Desjardin D."/>
            <person name="Finy P."/>
            <person name="Geml J."/>
            <person name="Haridas S."/>
            <person name="Hughes K."/>
            <person name="Justo A."/>
            <person name="Karasinski D."/>
            <person name="Kautmanova I."/>
            <person name="Kiss B."/>
            <person name="Kocsube S."/>
            <person name="Kotiranta H."/>
            <person name="LaButti K.M."/>
            <person name="Lechner B.E."/>
            <person name="Liimatainen K."/>
            <person name="Lipzen A."/>
            <person name="Lukacs Z."/>
            <person name="Mihaltcheva S."/>
            <person name="Morgado L.N."/>
            <person name="Niskanen T."/>
            <person name="Noordeloos M.E."/>
            <person name="Ohm R.A."/>
            <person name="Ortiz-Santana B."/>
            <person name="Ovrebo C."/>
            <person name="Racz N."/>
            <person name="Riley R."/>
            <person name="Savchenko A."/>
            <person name="Shiryaev A."/>
            <person name="Soop K."/>
            <person name="Spirin V."/>
            <person name="Szebenyi C."/>
            <person name="Tomsovsky M."/>
            <person name="Tulloss R.E."/>
            <person name="Uehling J."/>
            <person name="Grigoriev I.V."/>
            <person name="Vagvolgyi C."/>
            <person name="Papp T."/>
            <person name="Martin F.M."/>
            <person name="Miettinen O."/>
            <person name="Hibbett D.S."/>
            <person name="Nagy L.G."/>
        </authorList>
    </citation>
    <scope>NUCLEOTIDE SEQUENCE [LARGE SCALE GENOMIC DNA]</scope>
    <source>
        <strain evidence="1 2">NL-1719</strain>
    </source>
</reference>
<dbReference type="Proteomes" id="UP000308600">
    <property type="component" value="Unassembled WGS sequence"/>
</dbReference>
<sequence length="755" mass="84471">MSDTKQDKAQDGLSTTSSTAPPLGVKKNSGAAKADAIAELKNGKVIFKQKPLSFEKQSESLQEIVSFREMLEQRIERSEPPLLVFPSEYKPLIAKLAHESDKILTALTKYIHHELMPTQDDDEQDDGNSPAATMLPFSIVETAIKEVVTRNNYGLDGIDGTKPPAVVCVWRWEVPMGQYDWLPKNSRQKAESRLTERIQAKKTLAAVFQALSPSEQEAIIGTAKPHPKQKTEIVDLTNDVSEASPAKKARSAKSNEDNAVDPAKARPKKPIDPEKSAKEKERQEKKAAKAEKEKKEKDSQNKARSMMANFFSKPKTNPSTPTNVLIASTSSTTQSEFEKIFKPFVLKKDSVLAPSNYFVRQQHDRAAGGPRDVESVDVAALQQMTPSDHIRHVLSSLPLPSDQKRLPRPEHKPPSYKSYNPISIRSMLTQLSEAEVTGDISRVRSLLGQLTNRKLFPAKILIFHQDARPGYYGTWTRSSRHIGPRTPFARDPLEFDYGYDSGEEWEVDAGEADDVVDDGEEDDPEDEADSDVDSWLVDDDEEPDISMTDFDLPLPDIDFSALPPPPKRKADDGEKKTTKKRKVVIPLVAFASGPCWESKVGQCSYEPFEQYRIQLFNDTPYPINPFTFVSTCVEDSRASQKKPAQPSENVFAVPQLPNRVVSNPALASTSTSTKKPTLLPKTPFPDAHLQFLLSRITDLQSPTITFLVDAIYHELRAHKVKKNAIEAKVREVGERCKEKKFWVIKPEMIKLTSQS</sequence>
<proteinExistence type="predicted"/>
<keyword evidence="2" id="KW-1185">Reference proteome</keyword>
<accession>A0ACD3ADV7</accession>
<evidence type="ECO:0000313" key="1">
    <source>
        <dbReference type="EMBL" id="TFK64073.1"/>
    </source>
</evidence>